<reference evidence="8 9" key="1">
    <citation type="submission" date="2018-06" db="EMBL/GenBank/DDBJ databases">
        <title>Extensive metabolic versatility and redundancy in microbially diverse, dynamic hydrothermal sediments.</title>
        <authorList>
            <person name="Dombrowski N."/>
            <person name="Teske A."/>
            <person name="Baker B.J."/>
        </authorList>
    </citation>
    <scope>NUCLEOTIDE SEQUENCE [LARGE SCALE GENOMIC DNA]</scope>
    <source>
        <strain evidence="8">B19_G9</strain>
    </source>
</reference>
<dbReference type="NCBIfam" id="TIGR02135">
    <property type="entry name" value="phoU_full"/>
    <property type="match status" value="1"/>
</dbReference>
<dbReference type="SUPFAM" id="SSF109755">
    <property type="entry name" value="PhoU-like"/>
    <property type="match status" value="1"/>
</dbReference>
<evidence type="ECO:0000256" key="2">
    <source>
        <dbReference type="ARBA" id="ARBA00008107"/>
    </source>
</evidence>
<evidence type="ECO:0000259" key="7">
    <source>
        <dbReference type="Pfam" id="PF01895"/>
    </source>
</evidence>
<evidence type="ECO:0000256" key="6">
    <source>
        <dbReference type="ARBA" id="ARBA00022592"/>
    </source>
</evidence>
<name>A0A662DID7_UNCAE</name>
<dbReference type="PIRSF" id="PIRSF003107">
    <property type="entry name" value="PhoU"/>
    <property type="match status" value="1"/>
</dbReference>
<accession>A0A662DID7</accession>
<comment type="similarity">
    <text evidence="2">Belongs to the PhoU family.</text>
</comment>
<dbReference type="InterPro" id="IPR038078">
    <property type="entry name" value="PhoU-like_sf"/>
</dbReference>
<dbReference type="GO" id="GO:0045936">
    <property type="term" value="P:negative regulation of phosphate metabolic process"/>
    <property type="evidence" value="ECO:0007669"/>
    <property type="project" value="InterPro"/>
</dbReference>
<evidence type="ECO:0000256" key="3">
    <source>
        <dbReference type="ARBA" id="ARBA00011738"/>
    </source>
</evidence>
<comment type="subcellular location">
    <subcellularLocation>
        <location evidence="1">Cytoplasm</location>
    </subcellularLocation>
</comment>
<comment type="subunit">
    <text evidence="3">Homodimer.</text>
</comment>
<evidence type="ECO:0000256" key="4">
    <source>
        <dbReference type="ARBA" id="ARBA00022448"/>
    </source>
</evidence>
<dbReference type="GO" id="GO:0030643">
    <property type="term" value="P:intracellular phosphate ion homeostasis"/>
    <property type="evidence" value="ECO:0007669"/>
    <property type="project" value="InterPro"/>
</dbReference>
<evidence type="ECO:0000313" key="9">
    <source>
        <dbReference type="Proteomes" id="UP000267654"/>
    </source>
</evidence>
<dbReference type="Gene3D" id="1.20.58.220">
    <property type="entry name" value="Phosphate transport system protein phou homolog 2, domain 2"/>
    <property type="match status" value="2"/>
</dbReference>
<keyword evidence="4" id="KW-0813">Transport</keyword>
<proteinExistence type="inferred from homology"/>
<keyword evidence="5" id="KW-0963">Cytoplasm</keyword>
<dbReference type="GO" id="GO:0005737">
    <property type="term" value="C:cytoplasm"/>
    <property type="evidence" value="ECO:0007669"/>
    <property type="project" value="UniProtKB-SubCell"/>
</dbReference>
<dbReference type="InterPro" id="IPR028366">
    <property type="entry name" value="PhoU"/>
</dbReference>
<dbReference type="FunFam" id="1.20.58.220:FF:000004">
    <property type="entry name" value="Phosphate-specific transport system accessory protein PhoU"/>
    <property type="match status" value="1"/>
</dbReference>
<protein>
    <submittedName>
        <fullName evidence="8">Phosphate transport system regulatory protein PhoU</fullName>
    </submittedName>
</protein>
<dbReference type="Proteomes" id="UP000267654">
    <property type="component" value="Unassembled WGS sequence"/>
</dbReference>
<sequence>MGNAVENLISRSVESLKKRDMELARDIINSDEKIDKMEIDIDETCINLLALYQPMAIDLRFIATALMITTDLERIGDLAVDIAERTLELADKPLLKPLIDVPKLATLAEQMVHQSLEAFINHNSDLAIEVCRHDDEADHLRDLVYMEIIQIITNNGSVAPRAIPLLLVARHLERICDHATNIAEDVVYMVQAQMLKHHPR</sequence>
<dbReference type="AlphaFoldDB" id="A0A662DID7"/>
<evidence type="ECO:0000256" key="1">
    <source>
        <dbReference type="ARBA" id="ARBA00004496"/>
    </source>
</evidence>
<gene>
    <name evidence="8" type="primary">phoU</name>
    <name evidence="8" type="ORF">DRI96_01980</name>
</gene>
<keyword evidence="6" id="KW-0592">Phosphate transport</keyword>
<feature type="domain" description="PhoU" evidence="7">
    <location>
        <begin position="1"/>
        <end position="86"/>
    </location>
</feature>
<evidence type="ECO:0000256" key="5">
    <source>
        <dbReference type="ARBA" id="ARBA00022490"/>
    </source>
</evidence>
<dbReference type="InterPro" id="IPR026022">
    <property type="entry name" value="PhoU_dom"/>
</dbReference>
<dbReference type="PANTHER" id="PTHR42930">
    <property type="entry name" value="PHOSPHATE-SPECIFIC TRANSPORT SYSTEM ACCESSORY PROTEIN PHOU"/>
    <property type="match status" value="1"/>
</dbReference>
<evidence type="ECO:0000313" key="8">
    <source>
        <dbReference type="EMBL" id="RLE14081.1"/>
    </source>
</evidence>
<feature type="domain" description="PhoU" evidence="7">
    <location>
        <begin position="102"/>
        <end position="186"/>
    </location>
</feature>
<dbReference type="PANTHER" id="PTHR42930:SF3">
    <property type="entry name" value="PHOSPHATE-SPECIFIC TRANSPORT SYSTEM ACCESSORY PROTEIN PHOU"/>
    <property type="match status" value="1"/>
</dbReference>
<dbReference type="EMBL" id="QMQB01000055">
    <property type="protein sequence ID" value="RLE14081.1"/>
    <property type="molecule type" value="Genomic_DNA"/>
</dbReference>
<dbReference type="Pfam" id="PF01895">
    <property type="entry name" value="PhoU"/>
    <property type="match status" value="2"/>
</dbReference>
<comment type="caution">
    <text evidence="8">The sequence shown here is derived from an EMBL/GenBank/DDBJ whole genome shotgun (WGS) entry which is preliminary data.</text>
</comment>
<dbReference type="GO" id="GO:0006817">
    <property type="term" value="P:phosphate ion transport"/>
    <property type="evidence" value="ECO:0007669"/>
    <property type="project" value="UniProtKB-KW"/>
</dbReference>
<organism evidence="8 9">
    <name type="scientific">Aerophobetes bacterium</name>
    <dbReference type="NCBI Taxonomy" id="2030807"/>
    <lineage>
        <taxon>Bacteria</taxon>
        <taxon>Candidatus Aerophobota</taxon>
    </lineage>
</organism>